<dbReference type="GO" id="GO:0004673">
    <property type="term" value="F:protein histidine kinase activity"/>
    <property type="evidence" value="ECO:0007669"/>
    <property type="project" value="UniProtKB-EC"/>
</dbReference>
<comment type="caution">
    <text evidence="11">The sequence shown here is derived from an EMBL/GenBank/DDBJ whole genome shotgun (WGS) entry which is preliminary data.</text>
</comment>
<feature type="region of interest" description="Disordered" evidence="8">
    <location>
        <begin position="461"/>
        <end position="532"/>
    </location>
</feature>
<dbReference type="GO" id="GO:0005886">
    <property type="term" value="C:plasma membrane"/>
    <property type="evidence" value="ECO:0007669"/>
    <property type="project" value="TreeGrafter"/>
</dbReference>
<dbReference type="InterPro" id="IPR036890">
    <property type="entry name" value="HATPase_C_sf"/>
</dbReference>
<dbReference type="PANTHER" id="PTHR45436:SF5">
    <property type="entry name" value="SENSOR HISTIDINE KINASE TRCS"/>
    <property type="match status" value="1"/>
</dbReference>
<dbReference type="GO" id="GO:0005524">
    <property type="term" value="F:ATP binding"/>
    <property type="evidence" value="ECO:0007669"/>
    <property type="project" value="UniProtKB-KW"/>
</dbReference>
<dbReference type="PANTHER" id="PTHR45436">
    <property type="entry name" value="SENSOR HISTIDINE KINASE YKOH"/>
    <property type="match status" value="1"/>
</dbReference>
<dbReference type="Gene3D" id="3.30.565.10">
    <property type="entry name" value="Histidine kinase-like ATPase, C-terminal domain"/>
    <property type="match status" value="1"/>
</dbReference>
<keyword evidence="3" id="KW-0597">Phosphoprotein</keyword>
<dbReference type="EC" id="2.7.13.3" evidence="2"/>
<keyword evidence="12" id="KW-1185">Reference proteome</keyword>
<evidence type="ECO:0000313" key="11">
    <source>
        <dbReference type="EMBL" id="MBK1788985.1"/>
    </source>
</evidence>
<protein>
    <recommendedName>
        <fullName evidence="2">histidine kinase</fullName>
        <ecNumber evidence="2">2.7.13.3</ecNumber>
    </recommendedName>
</protein>
<evidence type="ECO:0000256" key="4">
    <source>
        <dbReference type="ARBA" id="ARBA00022679"/>
    </source>
</evidence>
<evidence type="ECO:0000256" key="6">
    <source>
        <dbReference type="ARBA" id="ARBA00022777"/>
    </source>
</evidence>
<organism evidence="11 12">
    <name type="scientific">Prauserella cavernicola</name>
    <dbReference type="NCBI Taxonomy" id="2800127"/>
    <lineage>
        <taxon>Bacteria</taxon>
        <taxon>Bacillati</taxon>
        <taxon>Actinomycetota</taxon>
        <taxon>Actinomycetes</taxon>
        <taxon>Pseudonocardiales</taxon>
        <taxon>Pseudonocardiaceae</taxon>
        <taxon>Prauserella</taxon>
    </lineage>
</organism>
<dbReference type="SUPFAM" id="SSF55874">
    <property type="entry name" value="ATPase domain of HSP90 chaperone/DNA topoisomerase II/histidine kinase"/>
    <property type="match status" value="1"/>
</dbReference>
<dbReference type="PROSITE" id="PS50109">
    <property type="entry name" value="HIS_KIN"/>
    <property type="match status" value="1"/>
</dbReference>
<feature type="transmembrane region" description="Helical" evidence="9">
    <location>
        <begin position="75"/>
        <end position="93"/>
    </location>
</feature>
<evidence type="ECO:0000256" key="3">
    <source>
        <dbReference type="ARBA" id="ARBA00022553"/>
    </source>
</evidence>
<accession>A0A934QYB9</accession>
<evidence type="ECO:0000256" key="7">
    <source>
        <dbReference type="ARBA" id="ARBA00022989"/>
    </source>
</evidence>
<feature type="transmembrane region" description="Helical" evidence="9">
    <location>
        <begin position="105"/>
        <end position="125"/>
    </location>
</feature>
<keyword evidence="11" id="KW-0067">ATP-binding</keyword>
<feature type="domain" description="Histidine kinase" evidence="10">
    <location>
        <begin position="308"/>
        <end position="415"/>
    </location>
</feature>
<dbReference type="AlphaFoldDB" id="A0A934QYB9"/>
<keyword evidence="9" id="KW-0472">Membrane</keyword>
<comment type="catalytic activity">
    <reaction evidence="1">
        <text>ATP + protein L-histidine = ADP + protein N-phospho-L-histidine.</text>
        <dbReference type="EC" id="2.7.13.3"/>
    </reaction>
</comment>
<keyword evidence="11" id="KW-0547">Nucleotide-binding</keyword>
<evidence type="ECO:0000313" key="12">
    <source>
        <dbReference type="Proteomes" id="UP000635245"/>
    </source>
</evidence>
<keyword evidence="5 9" id="KW-0812">Transmembrane</keyword>
<keyword evidence="7 9" id="KW-1133">Transmembrane helix</keyword>
<evidence type="ECO:0000256" key="1">
    <source>
        <dbReference type="ARBA" id="ARBA00000085"/>
    </source>
</evidence>
<reference evidence="11" key="1">
    <citation type="submission" date="2020-12" db="EMBL/GenBank/DDBJ databases">
        <title>Prauserella sp. ASG 168, a novel actinomycete isolated from cave rock.</title>
        <authorList>
            <person name="Suriyachadkun C."/>
        </authorList>
    </citation>
    <scope>NUCLEOTIDE SEQUENCE</scope>
    <source>
        <strain evidence="11">ASG 168</strain>
    </source>
</reference>
<name>A0A934QYB9_9PSEU</name>
<evidence type="ECO:0000259" key="10">
    <source>
        <dbReference type="PROSITE" id="PS50109"/>
    </source>
</evidence>
<proteinExistence type="predicted"/>
<evidence type="ECO:0000256" key="2">
    <source>
        <dbReference type="ARBA" id="ARBA00012438"/>
    </source>
</evidence>
<feature type="region of interest" description="Disordered" evidence="8">
    <location>
        <begin position="1"/>
        <end position="24"/>
    </location>
</feature>
<dbReference type="InterPro" id="IPR050428">
    <property type="entry name" value="TCS_sensor_his_kinase"/>
</dbReference>
<dbReference type="Pfam" id="PF02518">
    <property type="entry name" value="HATPase_c"/>
    <property type="match status" value="1"/>
</dbReference>
<dbReference type="EMBL" id="JAENJH010000012">
    <property type="protein sequence ID" value="MBK1788985.1"/>
    <property type="molecule type" value="Genomic_DNA"/>
</dbReference>
<keyword evidence="4" id="KW-0808">Transferase</keyword>
<evidence type="ECO:0000256" key="5">
    <source>
        <dbReference type="ARBA" id="ARBA00022692"/>
    </source>
</evidence>
<dbReference type="InterPro" id="IPR005467">
    <property type="entry name" value="His_kinase_dom"/>
</dbReference>
<sequence length="532" mass="56730">MPTVCPSARFPERGDTPGASPSRRVCERTKLPISSTARVSPLLAGASRHHRSLGAPISLSTANRVNDERSPLNRALLVLLATVLVTGGAWLWITLETSAADRVPVAVAGGVTAALLCAAAFLAALRHHQIRTATDEVAELRAELDRLADDTLPAAARRLREGASADTVFTEIPLPGNETHERILRTLTKEISVGHRQRAAAMAACANAAGRVQALATSMLADLREMENRHSEEVLGDLLKLDHSTAQAGRLADSIAVLTGARSGRRWTKPIVMESILRGAMGRIRAYQRVRIHSASTSAIVGYAAEDVMHALAELMDNATKFSAPSEEVHVYVEELHTGLVVTIEDGGLGMKPQALERAKTAVSTSETLDLTKLSGTRLGLAVVGCLARKHDLHVFFRPSSRGGTGVVVRVPNQLVTQQRQEFPDTAPQPAVPAANPVRQAFASATHAAPAQDTMTAVLDGEQSQAPQRSLPKRRRGQTLANSGQPTPAPRPQHPPKPRTDAGARFGAFRQGTSRNHRPDQGPASPSANPDS</sequence>
<dbReference type="GO" id="GO:0000160">
    <property type="term" value="P:phosphorelay signal transduction system"/>
    <property type="evidence" value="ECO:0007669"/>
    <property type="project" value="TreeGrafter"/>
</dbReference>
<dbReference type="Proteomes" id="UP000635245">
    <property type="component" value="Unassembled WGS sequence"/>
</dbReference>
<evidence type="ECO:0000256" key="8">
    <source>
        <dbReference type="SAM" id="MobiDB-lite"/>
    </source>
</evidence>
<dbReference type="InterPro" id="IPR003594">
    <property type="entry name" value="HATPase_dom"/>
</dbReference>
<gene>
    <name evidence="11" type="ORF">JHE00_32035</name>
</gene>
<dbReference type="SMART" id="SM00387">
    <property type="entry name" value="HATPase_c"/>
    <property type="match status" value="1"/>
</dbReference>
<keyword evidence="6" id="KW-0418">Kinase</keyword>
<evidence type="ECO:0000256" key="9">
    <source>
        <dbReference type="SAM" id="Phobius"/>
    </source>
</evidence>